<keyword evidence="2" id="KW-1185">Reference proteome</keyword>
<dbReference type="Gene3D" id="3.20.20.80">
    <property type="entry name" value="Glycosidases"/>
    <property type="match status" value="1"/>
</dbReference>
<dbReference type="EMBL" id="LVVM01003682">
    <property type="protein sequence ID" value="OJA14404.1"/>
    <property type="molecule type" value="Genomic_DNA"/>
</dbReference>
<dbReference type="OrthoDB" id="2589715at2759"/>
<sequence>MSRIELEGRILKSRDVAHHAQSHHRANPKTIQDKFLVGYQGWFTCHGDGEPLDPNHHGWLHWFDQPIPYGGHPNTDLWPDISEYSPSELYPAPGLKNKDGEQMFLFSSRHSKTVRRHFHWMALHGVDGAFLQRFAGQCDMEAGNAAIRNLRDEIGDRVREAAEAEGRVFAIMYDVSGVHPDKIQRVLEQDWIHLMHDKYVLDSPNYLREKGRPVIALWGVPAQNYHSGR</sequence>
<evidence type="ECO:0000313" key="1">
    <source>
        <dbReference type="EMBL" id="OJA14404.1"/>
    </source>
</evidence>
<gene>
    <name evidence="1" type="ORF">AZE42_12626</name>
</gene>
<accession>A0A1J8QRR6</accession>
<name>A0A1J8QRR6_9AGAM</name>
<protein>
    <submittedName>
        <fullName evidence="1">Uncharacterized protein</fullName>
    </submittedName>
</protein>
<dbReference type="AlphaFoldDB" id="A0A1J8QRR6"/>
<dbReference type="Proteomes" id="UP000183567">
    <property type="component" value="Unassembled WGS sequence"/>
</dbReference>
<reference evidence="1 2" key="1">
    <citation type="submission" date="2016-03" db="EMBL/GenBank/DDBJ databases">
        <title>Comparative genomics of the ectomycorrhizal sister species Rhizopogon vinicolor and Rhizopogon vesiculosus (Basidiomycota: Boletales) reveals a divergence of the mating type B locus.</title>
        <authorList>
            <person name="Mujic A.B."/>
            <person name="Kuo A."/>
            <person name="Tritt A."/>
            <person name="Lipzen A."/>
            <person name="Chen C."/>
            <person name="Johnson J."/>
            <person name="Sharma A."/>
            <person name="Barry K."/>
            <person name="Grigoriev I.V."/>
            <person name="Spatafora J.W."/>
        </authorList>
    </citation>
    <scope>NUCLEOTIDE SEQUENCE [LARGE SCALE GENOMIC DNA]</scope>
    <source>
        <strain evidence="1 2">AM-OR11-056</strain>
    </source>
</reference>
<comment type="caution">
    <text evidence="1">The sequence shown here is derived from an EMBL/GenBank/DDBJ whole genome shotgun (WGS) entry which is preliminary data.</text>
</comment>
<dbReference type="STRING" id="180088.A0A1J8QRR6"/>
<evidence type="ECO:0000313" key="2">
    <source>
        <dbReference type="Proteomes" id="UP000183567"/>
    </source>
</evidence>
<proteinExistence type="predicted"/>
<organism evidence="1 2">
    <name type="scientific">Rhizopogon vesiculosus</name>
    <dbReference type="NCBI Taxonomy" id="180088"/>
    <lineage>
        <taxon>Eukaryota</taxon>
        <taxon>Fungi</taxon>
        <taxon>Dikarya</taxon>
        <taxon>Basidiomycota</taxon>
        <taxon>Agaricomycotina</taxon>
        <taxon>Agaricomycetes</taxon>
        <taxon>Agaricomycetidae</taxon>
        <taxon>Boletales</taxon>
        <taxon>Suillineae</taxon>
        <taxon>Rhizopogonaceae</taxon>
        <taxon>Rhizopogon</taxon>
    </lineage>
</organism>